<protein>
    <submittedName>
        <fullName evidence="2">Uncharacterized protein</fullName>
    </submittedName>
</protein>
<accession>A0A0M3I3G3</accession>
<evidence type="ECO:0000313" key="1">
    <source>
        <dbReference type="Proteomes" id="UP000036681"/>
    </source>
</evidence>
<name>A0A0M3I3G3_ASCLU</name>
<dbReference type="WBParaSite" id="ALUE_0001117901-mRNA-1">
    <property type="protein sequence ID" value="ALUE_0001117901-mRNA-1"/>
    <property type="gene ID" value="ALUE_0001117901"/>
</dbReference>
<proteinExistence type="predicted"/>
<keyword evidence="1" id="KW-1185">Reference proteome</keyword>
<evidence type="ECO:0000313" key="2">
    <source>
        <dbReference type="WBParaSite" id="ALUE_0001117901-mRNA-1"/>
    </source>
</evidence>
<sequence length="101" mass="11478">MTRIPHSMIDKRVECGDNQQKCPLITSTSDHCKIYCRSGQFTPCKYTEYSDKTSTADKTKSTHFQFAGWFKLSTMDKLATPTMDLASNRLVQVTDLASWSD</sequence>
<dbReference type="Proteomes" id="UP000036681">
    <property type="component" value="Unplaced"/>
</dbReference>
<dbReference type="AlphaFoldDB" id="A0A0M3I3G3"/>
<organism evidence="1 2">
    <name type="scientific">Ascaris lumbricoides</name>
    <name type="common">Giant roundworm</name>
    <dbReference type="NCBI Taxonomy" id="6252"/>
    <lineage>
        <taxon>Eukaryota</taxon>
        <taxon>Metazoa</taxon>
        <taxon>Ecdysozoa</taxon>
        <taxon>Nematoda</taxon>
        <taxon>Chromadorea</taxon>
        <taxon>Rhabditida</taxon>
        <taxon>Spirurina</taxon>
        <taxon>Ascaridomorpha</taxon>
        <taxon>Ascaridoidea</taxon>
        <taxon>Ascarididae</taxon>
        <taxon>Ascaris</taxon>
    </lineage>
</organism>
<reference evidence="2" key="1">
    <citation type="submission" date="2017-02" db="UniProtKB">
        <authorList>
            <consortium name="WormBaseParasite"/>
        </authorList>
    </citation>
    <scope>IDENTIFICATION</scope>
</reference>